<feature type="region of interest" description="Disordered" evidence="5">
    <location>
        <begin position="449"/>
        <end position="567"/>
    </location>
</feature>
<dbReference type="Proteomes" id="UP000030758">
    <property type="component" value="Unassembled WGS sequence"/>
</dbReference>
<dbReference type="AlphaFoldDB" id="A0A085N8D3"/>
<evidence type="ECO:0000313" key="6">
    <source>
        <dbReference type="EMBL" id="KFD65729.1"/>
    </source>
</evidence>
<feature type="coiled-coil region" evidence="4">
    <location>
        <begin position="691"/>
        <end position="739"/>
    </location>
</feature>
<dbReference type="EMBL" id="KL367533">
    <property type="protein sequence ID" value="KFD65729.1"/>
    <property type="molecule type" value="Genomic_DNA"/>
</dbReference>
<gene>
    <name evidence="6" type="ORF">M514_11140</name>
</gene>
<comment type="subcellular location">
    <subcellularLocation>
        <location evidence="1">Cytoplasm</location>
    </subcellularLocation>
</comment>
<dbReference type="PANTHER" id="PTHR19354:SF2">
    <property type="entry name" value="LEUCINE-RICH REPEAT-CONTAINING PROTEIN DDB_G0290503"/>
    <property type="match status" value="1"/>
</dbReference>
<feature type="region of interest" description="Disordered" evidence="5">
    <location>
        <begin position="311"/>
        <end position="337"/>
    </location>
</feature>
<feature type="compositionally biased region" description="Basic and acidic residues" evidence="5">
    <location>
        <begin position="316"/>
        <end position="325"/>
    </location>
</feature>
<evidence type="ECO:0008006" key="7">
    <source>
        <dbReference type="Google" id="ProtNLM"/>
    </source>
</evidence>
<feature type="compositionally biased region" description="Polar residues" evidence="5">
    <location>
        <begin position="326"/>
        <end position="337"/>
    </location>
</feature>
<organism evidence="6">
    <name type="scientific">Trichuris suis</name>
    <name type="common">pig whipworm</name>
    <dbReference type="NCBI Taxonomy" id="68888"/>
    <lineage>
        <taxon>Eukaryota</taxon>
        <taxon>Metazoa</taxon>
        <taxon>Ecdysozoa</taxon>
        <taxon>Nematoda</taxon>
        <taxon>Enoplea</taxon>
        <taxon>Dorylaimia</taxon>
        <taxon>Trichinellida</taxon>
        <taxon>Trichuridae</taxon>
        <taxon>Trichuris</taxon>
    </lineage>
</organism>
<dbReference type="PANTHER" id="PTHR19354">
    <property type="entry name" value="ZIPPER PUTATIVE TUMOR SUPPRESSOR 2 HOMOLOG-LIKE PROTEIN-RELATED"/>
    <property type="match status" value="1"/>
</dbReference>
<feature type="compositionally biased region" description="Low complexity" evidence="5">
    <location>
        <begin position="542"/>
        <end position="554"/>
    </location>
</feature>
<evidence type="ECO:0000256" key="5">
    <source>
        <dbReference type="SAM" id="MobiDB-lite"/>
    </source>
</evidence>
<evidence type="ECO:0000256" key="4">
    <source>
        <dbReference type="SAM" id="Coils"/>
    </source>
</evidence>
<proteinExistence type="predicted"/>
<feature type="compositionally biased region" description="Low complexity" evidence="5">
    <location>
        <begin position="508"/>
        <end position="526"/>
    </location>
</feature>
<sequence length="794" mass="87605">MLAKRSNALVRFELGDFYYFPGDGINNTEGVRPREMAPVHDRMNDRQAMWLWQSSGNLAMPQTIVTHREAVANKPYCSMNNLASNSGHGIGKRMERIASLDPIFGEDEELNGSSINGFTKMPQRQHLPSVRGSAWDICREGRYDQRKSPSIEQPNSKGAVKKQSAFVRGLCDLASVERLKMWKAKLPLVSRNRHSSKASATATTTFAAVVAAGAHSRSRRFAGLLGPFSAILPPSPYTFTNASAGSHVIRLRISGQQSPLAMAEEGNYDVPVTPNRFDQEGDSKSAAAPISTGTRMVNAYLYYQQRKAAAGQLAPQDRRTNEHSETVANGNPSSQQLANRVYRKGQQQFRDVMEQRRPRYFASAYAQNSAYDNPENLMASRKLRSINEIESKRSGSSSHHSNAMVLPPPVKIVACGGVPVNPDQPRLVKPSAFRPVQPSGWQTAKASLVEVTEDSDKRKPVGVTPPFPVGGSKSIHQKHFPSGATKVTVGGDCLGESTSLSNEGEVDQLNGGSSSSGLHSQRSHQSNSDKQSIQAEEYVVTQSSSLPQSRGPSSERGSLSSPVKMSRQEKFDQIAIVNGTSSSSYGCQAAVGTEAQTNPGQTRQSTSRSSRNSSGIQVTPSPSDSGVAEIEATLREKDAEIANLRSTMEHNEQVIIRVYQEKEERWQEKLRDWGSRLQASVRNEQRLLSQIHCMREEMGEYQTQINNLFAEKQGLQKKIRQMENEVFELRAQLSNRTKQWSVCKNCSSVFVPQTHQQQNQELCPSNSTDAVRSELEALRLEICEIRHSLQGQAA</sequence>
<keyword evidence="3 4" id="KW-0175">Coiled coil</keyword>
<feature type="compositionally biased region" description="Polar residues" evidence="5">
    <location>
        <begin position="615"/>
        <end position="624"/>
    </location>
</feature>
<dbReference type="InterPro" id="IPR045329">
    <property type="entry name" value="LZTS"/>
</dbReference>
<accession>A0A085N8D3</accession>
<feature type="compositionally biased region" description="Low complexity" evidence="5">
    <location>
        <begin position="601"/>
        <end position="614"/>
    </location>
</feature>
<protein>
    <recommendedName>
        <fullName evidence="7">Leucine zipper tumor suppressor 3</fullName>
    </recommendedName>
</protein>
<feature type="region of interest" description="Disordered" evidence="5">
    <location>
        <begin position="593"/>
        <end position="627"/>
    </location>
</feature>
<keyword evidence="2" id="KW-0963">Cytoplasm</keyword>
<evidence type="ECO:0000256" key="2">
    <source>
        <dbReference type="ARBA" id="ARBA00022490"/>
    </source>
</evidence>
<name>A0A085N8D3_9BILA</name>
<reference evidence="6" key="1">
    <citation type="journal article" date="2014" name="Nat. Genet.">
        <title>Genome and transcriptome of the porcine whipworm Trichuris suis.</title>
        <authorList>
            <person name="Jex A.R."/>
            <person name="Nejsum P."/>
            <person name="Schwarz E.M."/>
            <person name="Hu L."/>
            <person name="Young N.D."/>
            <person name="Hall R.S."/>
            <person name="Korhonen P.K."/>
            <person name="Liao S."/>
            <person name="Thamsborg S."/>
            <person name="Xia J."/>
            <person name="Xu P."/>
            <person name="Wang S."/>
            <person name="Scheerlinck J.P."/>
            <person name="Hofmann A."/>
            <person name="Sternberg P.W."/>
            <person name="Wang J."/>
            <person name="Gasser R.B."/>
        </authorList>
    </citation>
    <scope>NUCLEOTIDE SEQUENCE [LARGE SCALE GENOMIC DNA]</scope>
    <source>
        <strain evidence="6">DCEP-RM93F</strain>
    </source>
</reference>
<dbReference type="GO" id="GO:0005737">
    <property type="term" value="C:cytoplasm"/>
    <property type="evidence" value="ECO:0007669"/>
    <property type="project" value="UniProtKB-SubCell"/>
</dbReference>
<evidence type="ECO:0000256" key="3">
    <source>
        <dbReference type="ARBA" id="ARBA00023054"/>
    </source>
</evidence>
<evidence type="ECO:0000256" key="1">
    <source>
        <dbReference type="ARBA" id="ARBA00004496"/>
    </source>
</evidence>